<dbReference type="InterPro" id="IPR045621">
    <property type="entry name" value="BPD_transp_1_N"/>
</dbReference>
<dbReference type="CDD" id="cd06261">
    <property type="entry name" value="TM_PBP2"/>
    <property type="match status" value="1"/>
</dbReference>
<feature type="transmembrane region" description="Helical" evidence="8">
    <location>
        <begin position="201"/>
        <end position="221"/>
    </location>
</feature>
<keyword evidence="4 8" id="KW-0812">Transmembrane</keyword>
<evidence type="ECO:0000259" key="9">
    <source>
        <dbReference type="PROSITE" id="PS50928"/>
    </source>
</evidence>
<evidence type="ECO:0000256" key="6">
    <source>
        <dbReference type="ARBA" id="ARBA00023136"/>
    </source>
</evidence>
<dbReference type="PANTHER" id="PTHR43163:SF6">
    <property type="entry name" value="DIPEPTIDE TRANSPORT SYSTEM PERMEASE PROTEIN DPPB-RELATED"/>
    <property type="match status" value="1"/>
</dbReference>
<evidence type="ECO:0000256" key="1">
    <source>
        <dbReference type="ARBA" id="ARBA00004651"/>
    </source>
</evidence>
<dbReference type="PROSITE" id="PS50928">
    <property type="entry name" value="ABC_TM1"/>
    <property type="match status" value="1"/>
</dbReference>
<keyword evidence="2 8" id="KW-0813">Transport</keyword>
<feature type="transmembrane region" description="Helical" evidence="8">
    <location>
        <begin position="305"/>
        <end position="329"/>
    </location>
</feature>
<evidence type="ECO:0000313" key="10">
    <source>
        <dbReference type="EMBL" id="SNX47592.1"/>
    </source>
</evidence>
<dbReference type="GO" id="GO:0005886">
    <property type="term" value="C:plasma membrane"/>
    <property type="evidence" value="ECO:0007669"/>
    <property type="project" value="UniProtKB-SubCell"/>
</dbReference>
<evidence type="ECO:0000256" key="8">
    <source>
        <dbReference type="RuleBase" id="RU363032"/>
    </source>
</evidence>
<keyword evidence="6 8" id="KW-0472">Membrane</keyword>
<evidence type="ECO:0000256" key="3">
    <source>
        <dbReference type="ARBA" id="ARBA00022475"/>
    </source>
</evidence>
<dbReference type="OrthoDB" id="9805855at2"/>
<feature type="domain" description="ABC transmembrane type-1" evidence="9">
    <location>
        <begin position="95"/>
        <end position="328"/>
    </location>
</feature>
<dbReference type="GO" id="GO:0071916">
    <property type="term" value="F:dipeptide transmembrane transporter activity"/>
    <property type="evidence" value="ECO:0007669"/>
    <property type="project" value="TreeGrafter"/>
</dbReference>
<evidence type="ECO:0000313" key="11">
    <source>
        <dbReference type="Proteomes" id="UP000219336"/>
    </source>
</evidence>
<sequence>MRNYIFRRSLTLVGIMVGILVITFFLTRVLPSSPVEMMLGAKPTAEQIAIAKQELGLDKPLWHQFVSYISQAATGDFGKSLRTGQEVKSEIIKHMMATIELVTIAIGISLCTGIPLGVWAAIRNKTPVDQMARGVSIVGIAIPSFFLAILLQMLFYGVLNWFPLQGRIDSHILIDAQFTAVTGLFTVDTLLAGDWVAFKSAVQHLALPVLTLSLATFAIFVRTTRNLMVEVLSQDYIRTGHAFGLSHSKIYFFYALKATLVPLLTVIGLTYGFMLGNSVIVESIFDWPGIGRYVVESVITNDFPAVMGVTLILSSSYLLVNFIIDLLYFTVDPRLSPEV</sequence>
<keyword evidence="3" id="KW-1003">Cell membrane</keyword>
<feature type="transmembrane region" description="Helical" evidence="8">
    <location>
        <begin position="134"/>
        <end position="159"/>
    </location>
</feature>
<proteinExistence type="inferred from homology"/>
<dbReference type="EMBL" id="OANU01000010">
    <property type="protein sequence ID" value="SNX47592.1"/>
    <property type="molecule type" value="Genomic_DNA"/>
</dbReference>
<evidence type="ECO:0000256" key="2">
    <source>
        <dbReference type="ARBA" id="ARBA00022448"/>
    </source>
</evidence>
<dbReference type="RefSeq" id="WP_088876880.1">
    <property type="nucleotide sequence ID" value="NZ_JBHSII010000001.1"/>
</dbReference>
<organism evidence="10 11">
    <name type="scientific">Vibrio thalassae</name>
    <dbReference type="NCBI Taxonomy" id="1243014"/>
    <lineage>
        <taxon>Bacteria</taxon>
        <taxon>Pseudomonadati</taxon>
        <taxon>Pseudomonadota</taxon>
        <taxon>Gammaproteobacteria</taxon>
        <taxon>Vibrionales</taxon>
        <taxon>Vibrionaceae</taxon>
        <taxon>Vibrio</taxon>
    </lineage>
</organism>
<keyword evidence="11" id="KW-1185">Reference proteome</keyword>
<gene>
    <name evidence="10" type="primary">dppB_2</name>
    <name evidence="10" type="ORF">VTH8203_01207</name>
</gene>
<dbReference type="Pfam" id="PF00528">
    <property type="entry name" value="BPD_transp_1"/>
    <property type="match status" value="1"/>
</dbReference>
<comment type="similarity">
    <text evidence="7">Belongs to the binding-protein-dependent transport system permease family. OppBC subfamily.</text>
</comment>
<dbReference type="PANTHER" id="PTHR43163">
    <property type="entry name" value="DIPEPTIDE TRANSPORT SYSTEM PERMEASE PROTEIN DPPB-RELATED"/>
    <property type="match status" value="1"/>
</dbReference>
<evidence type="ECO:0000256" key="4">
    <source>
        <dbReference type="ARBA" id="ARBA00022692"/>
    </source>
</evidence>
<dbReference type="SUPFAM" id="SSF161098">
    <property type="entry name" value="MetI-like"/>
    <property type="match status" value="1"/>
</dbReference>
<feature type="transmembrane region" description="Helical" evidence="8">
    <location>
        <begin position="101"/>
        <end position="122"/>
    </location>
</feature>
<dbReference type="Pfam" id="PF19300">
    <property type="entry name" value="BPD_transp_1_N"/>
    <property type="match status" value="1"/>
</dbReference>
<feature type="transmembrane region" description="Helical" evidence="8">
    <location>
        <begin position="12"/>
        <end position="30"/>
    </location>
</feature>
<evidence type="ECO:0000256" key="7">
    <source>
        <dbReference type="ARBA" id="ARBA00024202"/>
    </source>
</evidence>
<dbReference type="Gene3D" id="1.10.3720.10">
    <property type="entry name" value="MetI-like"/>
    <property type="match status" value="1"/>
</dbReference>
<keyword evidence="5 8" id="KW-1133">Transmembrane helix</keyword>
<dbReference type="Proteomes" id="UP000219336">
    <property type="component" value="Unassembled WGS sequence"/>
</dbReference>
<dbReference type="InterPro" id="IPR000515">
    <property type="entry name" value="MetI-like"/>
</dbReference>
<feature type="transmembrane region" description="Helical" evidence="8">
    <location>
        <begin position="251"/>
        <end position="274"/>
    </location>
</feature>
<dbReference type="InterPro" id="IPR035906">
    <property type="entry name" value="MetI-like_sf"/>
</dbReference>
<protein>
    <submittedName>
        <fullName evidence="10">Dipeptide transport system permease protein DppB</fullName>
    </submittedName>
</protein>
<reference evidence="11" key="1">
    <citation type="submission" date="2016-06" db="EMBL/GenBank/DDBJ databases">
        <authorList>
            <person name="Rodrigo-Torres L."/>
            <person name="Arahal R.D."/>
            <person name="Lucena T."/>
        </authorList>
    </citation>
    <scope>NUCLEOTIDE SEQUENCE [LARGE SCALE GENOMIC DNA]</scope>
    <source>
        <strain evidence="11">CECT8203</strain>
    </source>
</reference>
<comment type="subcellular location">
    <subcellularLocation>
        <location evidence="1 8">Cell membrane</location>
        <topology evidence="1 8">Multi-pass membrane protein</topology>
    </subcellularLocation>
</comment>
<evidence type="ECO:0000256" key="5">
    <source>
        <dbReference type="ARBA" id="ARBA00022989"/>
    </source>
</evidence>
<accession>A0A240EFY8</accession>
<name>A0A240EFY8_9VIBR</name>
<dbReference type="AlphaFoldDB" id="A0A240EFY8"/>